<proteinExistence type="predicted"/>
<dbReference type="AlphaFoldDB" id="A0A915MSC7"/>
<dbReference type="WBParaSite" id="scaffold46157_cov463.g24523">
    <property type="protein sequence ID" value="scaffold46157_cov463.g24523"/>
    <property type="gene ID" value="scaffold46157_cov463.g24523"/>
</dbReference>
<sequence>VENIGTMLKNLIEVQKPPTDSAIGVRGIYDSDDADFEEPTGRGAGAVQEEDITMPESTISGSVKRQLDGTNATTSTQAAYSKSLQLIVI</sequence>
<dbReference type="Proteomes" id="UP000887561">
    <property type="component" value="Unplaced"/>
</dbReference>
<evidence type="ECO:0000313" key="1">
    <source>
        <dbReference type="Proteomes" id="UP000887561"/>
    </source>
</evidence>
<keyword evidence="1" id="KW-1185">Reference proteome</keyword>
<reference evidence="2" key="1">
    <citation type="submission" date="2022-11" db="UniProtKB">
        <authorList>
            <consortium name="WormBaseParasite"/>
        </authorList>
    </citation>
    <scope>IDENTIFICATION</scope>
</reference>
<protein>
    <submittedName>
        <fullName evidence="2">Uncharacterized protein</fullName>
    </submittedName>
</protein>
<accession>A0A915MSC7</accession>
<evidence type="ECO:0000313" key="2">
    <source>
        <dbReference type="WBParaSite" id="scaffold46157_cov463.g24523"/>
    </source>
</evidence>
<name>A0A915MSC7_MELJA</name>
<organism evidence="1 2">
    <name type="scientific">Meloidogyne javanica</name>
    <name type="common">Root-knot nematode worm</name>
    <dbReference type="NCBI Taxonomy" id="6303"/>
    <lineage>
        <taxon>Eukaryota</taxon>
        <taxon>Metazoa</taxon>
        <taxon>Ecdysozoa</taxon>
        <taxon>Nematoda</taxon>
        <taxon>Chromadorea</taxon>
        <taxon>Rhabditida</taxon>
        <taxon>Tylenchina</taxon>
        <taxon>Tylenchomorpha</taxon>
        <taxon>Tylenchoidea</taxon>
        <taxon>Meloidogynidae</taxon>
        <taxon>Meloidogyninae</taxon>
        <taxon>Meloidogyne</taxon>
        <taxon>Meloidogyne incognita group</taxon>
    </lineage>
</organism>